<protein>
    <submittedName>
        <fullName evidence="1">SFRICE_017220</fullName>
    </submittedName>
</protein>
<organism evidence="1">
    <name type="scientific">Spodoptera frugiperda</name>
    <name type="common">Fall armyworm</name>
    <dbReference type="NCBI Taxonomy" id="7108"/>
    <lineage>
        <taxon>Eukaryota</taxon>
        <taxon>Metazoa</taxon>
        <taxon>Ecdysozoa</taxon>
        <taxon>Arthropoda</taxon>
        <taxon>Hexapoda</taxon>
        <taxon>Insecta</taxon>
        <taxon>Pterygota</taxon>
        <taxon>Neoptera</taxon>
        <taxon>Endopterygota</taxon>
        <taxon>Lepidoptera</taxon>
        <taxon>Glossata</taxon>
        <taxon>Ditrysia</taxon>
        <taxon>Noctuoidea</taxon>
        <taxon>Noctuidae</taxon>
        <taxon>Amphipyrinae</taxon>
        <taxon>Spodoptera</taxon>
    </lineage>
</organism>
<accession>A0A2H1VL63</accession>
<name>A0A2H1VL63_SPOFR</name>
<evidence type="ECO:0000313" key="1">
    <source>
        <dbReference type="EMBL" id="SOQ40994.1"/>
    </source>
</evidence>
<dbReference type="EMBL" id="ODYU01002910">
    <property type="protein sequence ID" value="SOQ40994.1"/>
    <property type="molecule type" value="Genomic_DNA"/>
</dbReference>
<dbReference type="AlphaFoldDB" id="A0A2H1VL63"/>
<sequence length="172" mass="19454">MTAEHEIIKINPFLLETITILNSTLNTITTASTQNAKRTTHSIAAMDEVKRSVKLLLTKNHPVPTPAFRAGAPVGKRIKKQKKIWKIDSGDSLFCIKVMYRRTCMKRLMTVDEAKEGQAFEMRFTSPNNFGKTPDGIAGGNRAKTKRRYKKPVLADYSHHETKHTIPYSLII</sequence>
<reference evidence="1" key="1">
    <citation type="submission" date="2016-07" db="EMBL/GenBank/DDBJ databases">
        <authorList>
            <person name="Bretaudeau A."/>
        </authorList>
    </citation>
    <scope>NUCLEOTIDE SEQUENCE</scope>
    <source>
        <strain evidence="1">Rice</strain>
        <tissue evidence="1">Whole body</tissue>
    </source>
</reference>
<proteinExistence type="predicted"/>
<gene>
    <name evidence="1" type="ORF">SFRICE_017220</name>
</gene>